<evidence type="ECO:0000313" key="12">
    <source>
        <dbReference type="Proteomes" id="UP000262825"/>
    </source>
</evidence>
<dbReference type="InterPro" id="IPR001940">
    <property type="entry name" value="Peptidase_S1C"/>
</dbReference>
<dbReference type="OrthoDB" id="4217619at2759"/>
<dbReference type="SUPFAM" id="SSF50156">
    <property type="entry name" value="PDZ domain-like"/>
    <property type="match status" value="3"/>
</dbReference>
<dbReference type="CDD" id="cd06786">
    <property type="entry name" value="cpPDZ1_ScNma111-like"/>
    <property type="match status" value="1"/>
</dbReference>
<name>A0A376BAJ2_9ASCO</name>
<dbReference type="FunFam" id="2.40.10.120:FF:000013">
    <property type="entry name" value="Pro-apoptotic serine protease NMA111"/>
    <property type="match status" value="1"/>
</dbReference>
<keyword evidence="12" id="KW-1185">Reference proteome</keyword>
<evidence type="ECO:0000259" key="10">
    <source>
        <dbReference type="SMART" id="SM00228"/>
    </source>
</evidence>
<keyword evidence="8" id="KW-0720">Serine protease</keyword>
<keyword evidence="11" id="KW-0645">Protease</keyword>
<feature type="domain" description="PDZ" evidence="10">
    <location>
        <begin position="299"/>
        <end position="377"/>
    </location>
</feature>
<comment type="function">
    <text evidence="1">Nuclear serine protease which mediates apoptosis.</text>
</comment>
<sequence length="991" mass="110724">MTIKKRTHSNISDHEEDLVSNNHKKILSANTNNINNDRRGTSDVISENLEVEEEEDLAEENNLLSSSNFEWQRTISKVVKSVVSIHFSQVAPFDCDQALVSEATGFIVDADRGIILTNRHVVGSGPFVGFAVFDNHEECDLIPIYRDPVHDFGFLKFDPKKIEYMEVSALELKPSLASIGLEIRVVGNDAGEKLSILSGFISRLDRNAPDYGELTYNDFNTEYIQAAASASGGSSGSPVVNKDGYVVALQAGGSTEASTDFFLPLDRIYRALACIQENKPITRGTIQTQWLLKAFDECKRLGLTSDRESEFRSTFPDKFGLLVAETILKEGPASNKIEEGDVLISINNNLISSFIQVDDILDSSIGENIRVVVQRGGKEINFECKVGDLHQITPNKYVEVCGATFHELSYQMARLYAIPVRGVFLSSATGSFNLDKSEKVGWIIDSVDNKTTKDLAGFVEVMKKIPDRKRVMVTYHHLGDQHSPQVSSVYIDRHWSHEFRIYTRNDTTGIWDYAKLGEPIKPEPLVPKSAKFIDMELDSPQLSKVSHSLVMVSSIAAIPIDSISSDPVRLAGLILDAVNGYVVVSRRVIPHDCLDCFVTIAESIIVPASVIFLHPTQNFAIVKYNPKLVNANIESPIFSDRPLERNDKVTFIGQTSNGRLVSSPTKVSYISSFSVPSNLIPRYKATNLEAISIDCNISSRCYSGILCDEDDGKIRGLWLSFLGDRREDKENIYLMGLDITDILPVLNILRKNEKPYVHIVDAGFGSITPLQARIRGVPDEWIERMEQSSTTRIQFISVDRVSYTKEIKNRLYPGDVILAVNDKLVQSMRAVYGIVNTIPDKEITLKFKIVRNSTVVELPIKTIQVQETDSIVIFSGALVQEPHHAVLQAMTNLPSRVYVTFKSQASPATQYGISCTNFITHVNEMPTTNLQSFIKAIKTIPDNTYCKIRLVTFDNIPFAISLKTNYHYFPTTQLKKTLDTKEWVEETEAAE</sequence>
<proteinExistence type="inferred from homology"/>
<dbReference type="Gene3D" id="2.40.10.120">
    <property type="match status" value="1"/>
</dbReference>
<dbReference type="InterPro" id="IPR025926">
    <property type="entry name" value="PDZ-like_dom"/>
</dbReference>
<dbReference type="Pfam" id="PF12812">
    <property type="entry name" value="PDZ_1"/>
    <property type="match status" value="2"/>
</dbReference>
<keyword evidence="6" id="KW-0053">Apoptosis</keyword>
<evidence type="ECO:0000256" key="1">
    <source>
        <dbReference type="ARBA" id="ARBA00002558"/>
    </source>
</evidence>
<dbReference type="GO" id="GO:0006508">
    <property type="term" value="P:proteolysis"/>
    <property type="evidence" value="ECO:0007669"/>
    <property type="project" value="UniProtKB-KW"/>
</dbReference>
<dbReference type="GO" id="GO:0006915">
    <property type="term" value="P:apoptotic process"/>
    <property type="evidence" value="ECO:0007669"/>
    <property type="project" value="UniProtKB-KW"/>
</dbReference>
<dbReference type="Pfam" id="PF13365">
    <property type="entry name" value="Trypsin_2"/>
    <property type="match status" value="1"/>
</dbReference>
<dbReference type="GO" id="GO:0005634">
    <property type="term" value="C:nucleus"/>
    <property type="evidence" value="ECO:0007669"/>
    <property type="project" value="UniProtKB-SubCell"/>
</dbReference>
<reference evidence="12" key="1">
    <citation type="submission" date="2018-06" db="EMBL/GenBank/DDBJ databases">
        <authorList>
            <person name="Guldener U."/>
        </authorList>
    </citation>
    <scope>NUCLEOTIDE SEQUENCE [LARGE SCALE GENOMIC DNA]</scope>
    <source>
        <strain evidence="12">UTAD17</strain>
    </source>
</reference>
<comment type="similarity">
    <text evidence="3">Belongs to the peptidase S1C family.</text>
</comment>
<dbReference type="InterPro" id="IPR009003">
    <property type="entry name" value="Peptidase_S1_PA"/>
</dbReference>
<dbReference type="VEuPathDB" id="FungiDB:SCODWIG_03325"/>
<evidence type="ECO:0000256" key="3">
    <source>
        <dbReference type="ARBA" id="ARBA00010541"/>
    </source>
</evidence>
<keyword evidence="9" id="KW-0539">Nucleus</keyword>
<dbReference type="PRINTS" id="PR00834">
    <property type="entry name" value="PROTEASES2C"/>
</dbReference>
<dbReference type="InterPro" id="IPR001478">
    <property type="entry name" value="PDZ"/>
</dbReference>
<dbReference type="EMBL" id="UFAJ01000764">
    <property type="protein sequence ID" value="SSD61564.1"/>
    <property type="molecule type" value="Genomic_DNA"/>
</dbReference>
<evidence type="ECO:0000256" key="2">
    <source>
        <dbReference type="ARBA" id="ARBA00004123"/>
    </source>
</evidence>
<gene>
    <name evidence="11" type="ORF">SCODWIG_03325</name>
</gene>
<accession>A0A376BAJ2</accession>
<dbReference type="SUPFAM" id="SSF50494">
    <property type="entry name" value="Trypsin-like serine proteases"/>
    <property type="match status" value="2"/>
</dbReference>
<evidence type="ECO:0000313" key="11">
    <source>
        <dbReference type="EMBL" id="SSD61564.1"/>
    </source>
</evidence>
<dbReference type="InterPro" id="IPR036034">
    <property type="entry name" value="PDZ_sf"/>
</dbReference>
<dbReference type="InterPro" id="IPR041489">
    <property type="entry name" value="PDZ_6"/>
</dbReference>
<dbReference type="Proteomes" id="UP000262825">
    <property type="component" value="Unassembled WGS sequence"/>
</dbReference>
<evidence type="ECO:0000256" key="6">
    <source>
        <dbReference type="ARBA" id="ARBA00022703"/>
    </source>
</evidence>
<protein>
    <recommendedName>
        <fullName evidence="4">Pro-apoptotic serine protease NMA111</fullName>
    </recommendedName>
    <alternativeName>
        <fullName evidence="5">Pro-apoptotic serine protease nma111</fullName>
    </alternativeName>
</protein>
<dbReference type="Pfam" id="PF17820">
    <property type="entry name" value="PDZ_6"/>
    <property type="match status" value="1"/>
</dbReference>
<evidence type="ECO:0000256" key="4">
    <source>
        <dbReference type="ARBA" id="ARBA00020338"/>
    </source>
</evidence>
<evidence type="ECO:0000256" key="5">
    <source>
        <dbReference type="ARBA" id="ARBA00021524"/>
    </source>
</evidence>
<evidence type="ECO:0000256" key="9">
    <source>
        <dbReference type="ARBA" id="ARBA00023242"/>
    </source>
</evidence>
<keyword evidence="8" id="KW-0378">Hydrolase</keyword>
<dbReference type="PANTHER" id="PTHR46366:SF8">
    <property type="entry name" value="PRO-APOPTOTIC SERINE PROTEASE NMA111"/>
    <property type="match status" value="1"/>
</dbReference>
<dbReference type="SMART" id="SM00228">
    <property type="entry name" value="PDZ"/>
    <property type="match status" value="1"/>
</dbReference>
<dbReference type="GO" id="GO:0004252">
    <property type="term" value="F:serine-type endopeptidase activity"/>
    <property type="evidence" value="ECO:0007669"/>
    <property type="project" value="InterPro"/>
</dbReference>
<organism evidence="11 12">
    <name type="scientific">Saccharomycodes ludwigii</name>
    <dbReference type="NCBI Taxonomy" id="36035"/>
    <lineage>
        <taxon>Eukaryota</taxon>
        <taxon>Fungi</taxon>
        <taxon>Dikarya</taxon>
        <taxon>Ascomycota</taxon>
        <taxon>Saccharomycotina</taxon>
        <taxon>Saccharomycetes</taxon>
        <taxon>Saccharomycodales</taxon>
        <taxon>Saccharomycodaceae</taxon>
        <taxon>Saccharomycodes</taxon>
    </lineage>
</organism>
<evidence type="ECO:0000256" key="8">
    <source>
        <dbReference type="ARBA" id="ARBA00022825"/>
    </source>
</evidence>
<evidence type="ECO:0000256" key="7">
    <source>
        <dbReference type="ARBA" id="ARBA00022737"/>
    </source>
</evidence>
<dbReference type="AlphaFoldDB" id="A0A376BAJ2"/>
<comment type="subcellular location">
    <subcellularLocation>
        <location evidence="2">Nucleus</location>
    </subcellularLocation>
</comment>
<dbReference type="CDD" id="cd06719">
    <property type="entry name" value="PDZ2-4_Nma111p-like"/>
    <property type="match status" value="1"/>
</dbReference>
<dbReference type="PANTHER" id="PTHR46366">
    <property type="entry name" value="PRO-APOPTOTIC SERINE PROTEASE NMA111"/>
    <property type="match status" value="1"/>
</dbReference>
<dbReference type="Gene3D" id="2.30.42.10">
    <property type="match status" value="1"/>
</dbReference>
<keyword evidence="7" id="KW-0677">Repeat</keyword>